<dbReference type="AlphaFoldDB" id="A0A699Z4V0"/>
<organism evidence="1 2">
    <name type="scientific">Haematococcus lacustris</name>
    <name type="common">Green alga</name>
    <name type="synonym">Haematococcus pluvialis</name>
    <dbReference type="NCBI Taxonomy" id="44745"/>
    <lineage>
        <taxon>Eukaryota</taxon>
        <taxon>Viridiplantae</taxon>
        <taxon>Chlorophyta</taxon>
        <taxon>core chlorophytes</taxon>
        <taxon>Chlorophyceae</taxon>
        <taxon>CS clade</taxon>
        <taxon>Chlamydomonadales</taxon>
        <taxon>Haematococcaceae</taxon>
        <taxon>Haematococcus</taxon>
    </lineage>
</organism>
<gene>
    <name evidence="1" type="ORF">HaLaN_05776</name>
</gene>
<feature type="non-terminal residue" evidence="1">
    <location>
        <position position="1"/>
    </location>
</feature>
<protein>
    <submittedName>
        <fullName evidence="1">Uncharacterized protein</fullName>
    </submittedName>
</protein>
<proteinExistence type="predicted"/>
<accession>A0A699Z4V0</accession>
<sequence length="87" mass="9149">MDRLCKEAARWSVDSPDWLTLRALLLTSGPHTLPALASPFIRAAAPLMADPEGEAGLRLALLQLVDAVMEDEARGAALAGEQVAAAL</sequence>
<evidence type="ECO:0000313" key="2">
    <source>
        <dbReference type="Proteomes" id="UP000485058"/>
    </source>
</evidence>
<name>A0A699Z4V0_HAELA</name>
<dbReference type="EMBL" id="BLLF01000317">
    <property type="protein sequence ID" value="GFH10462.1"/>
    <property type="molecule type" value="Genomic_DNA"/>
</dbReference>
<reference evidence="1 2" key="1">
    <citation type="submission" date="2020-02" db="EMBL/GenBank/DDBJ databases">
        <title>Draft genome sequence of Haematococcus lacustris strain NIES-144.</title>
        <authorList>
            <person name="Morimoto D."/>
            <person name="Nakagawa S."/>
            <person name="Yoshida T."/>
            <person name="Sawayama S."/>
        </authorList>
    </citation>
    <scope>NUCLEOTIDE SEQUENCE [LARGE SCALE GENOMIC DNA]</scope>
    <source>
        <strain evidence="1 2">NIES-144</strain>
    </source>
</reference>
<keyword evidence="2" id="KW-1185">Reference proteome</keyword>
<dbReference type="Proteomes" id="UP000485058">
    <property type="component" value="Unassembled WGS sequence"/>
</dbReference>
<evidence type="ECO:0000313" key="1">
    <source>
        <dbReference type="EMBL" id="GFH10462.1"/>
    </source>
</evidence>
<comment type="caution">
    <text evidence="1">The sequence shown here is derived from an EMBL/GenBank/DDBJ whole genome shotgun (WGS) entry which is preliminary data.</text>
</comment>
<feature type="non-terminal residue" evidence="1">
    <location>
        <position position="87"/>
    </location>
</feature>